<dbReference type="Proteomes" id="UP001162060">
    <property type="component" value="Unassembled WGS sequence"/>
</dbReference>
<dbReference type="EMBL" id="CAKLBY020000119">
    <property type="protein sequence ID" value="CAK7928134.1"/>
    <property type="molecule type" value="Genomic_DNA"/>
</dbReference>
<sequence>MRASHTEPISASSPSGQQAVIGSSLRPAYSLTDRWFDPSTNKKKRGSKLNAPSSVNRLALQLDRLGVLVRI</sequence>
<name>A0AAV1U0S0_9STRA</name>
<feature type="compositionally biased region" description="Polar residues" evidence="1">
    <location>
        <begin position="7"/>
        <end position="21"/>
    </location>
</feature>
<gene>
    <name evidence="2" type="ORF">PM001_LOCUS13284</name>
</gene>
<dbReference type="AlphaFoldDB" id="A0AAV1U0S0"/>
<protein>
    <submittedName>
        <fullName evidence="2">Uncharacterized protein</fullName>
    </submittedName>
</protein>
<evidence type="ECO:0000256" key="1">
    <source>
        <dbReference type="SAM" id="MobiDB-lite"/>
    </source>
</evidence>
<evidence type="ECO:0000313" key="3">
    <source>
        <dbReference type="Proteomes" id="UP001162060"/>
    </source>
</evidence>
<comment type="caution">
    <text evidence="2">The sequence shown here is derived from an EMBL/GenBank/DDBJ whole genome shotgun (WGS) entry which is preliminary data.</text>
</comment>
<feature type="region of interest" description="Disordered" evidence="1">
    <location>
        <begin position="1"/>
        <end position="23"/>
    </location>
</feature>
<proteinExistence type="predicted"/>
<organism evidence="2 3">
    <name type="scientific">Peronospora matthiolae</name>
    <dbReference type="NCBI Taxonomy" id="2874970"/>
    <lineage>
        <taxon>Eukaryota</taxon>
        <taxon>Sar</taxon>
        <taxon>Stramenopiles</taxon>
        <taxon>Oomycota</taxon>
        <taxon>Peronosporomycetes</taxon>
        <taxon>Peronosporales</taxon>
        <taxon>Peronosporaceae</taxon>
        <taxon>Peronospora</taxon>
    </lineage>
</organism>
<accession>A0AAV1U0S0</accession>
<reference evidence="2" key="1">
    <citation type="submission" date="2024-01" db="EMBL/GenBank/DDBJ databases">
        <authorList>
            <person name="Webb A."/>
        </authorList>
    </citation>
    <scope>NUCLEOTIDE SEQUENCE</scope>
    <source>
        <strain evidence="2">Pm1</strain>
    </source>
</reference>
<evidence type="ECO:0000313" key="2">
    <source>
        <dbReference type="EMBL" id="CAK7928134.1"/>
    </source>
</evidence>